<sequence length="57" mass="6877">MFQCVPWLLLCCLEELKPLKRLQESDRCHDKTGCHLYDDMCSSLVNTRKYYYDWATI</sequence>
<accession>A0A0A9HN56</accession>
<dbReference type="EMBL" id="GBRH01160612">
    <property type="protein sequence ID" value="JAE37284.1"/>
    <property type="molecule type" value="Transcribed_RNA"/>
</dbReference>
<proteinExistence type="predicted"/>
<evidence type="ECO:0000313" key="1">
    <source>
        <dbReference type="EMBL" id="JAE37284.1"/>
    </source>
</evidence>
<organism evidence="1">
    <name type="scientific">Arundo donax</name>
    <name type="common">Giant reed</name>
    <name type="synonym">Donax arundinaceus</name>
    <dbReference type="NCBI Taxonomy" id="35708"/>
    <lineage>
        <taxon>Eukaryota</taxon>
        <taxon>Viridiplantae</taxon>
        <taxon>Streptophyta</taxon>
        <taxon>Embryophyta</taxon>
        <taxon>Tracheophyta</taxon>
        <taxon>Spermatophyta</taxon>
        <taxon>Magnoliopsida</taxon>
        <taxon>Liliopsida</taxon>
        <taxon>Poales</taxon>
        <taxon>Poaceae</taxon>
        <taxon>PACMAD clade</taxon>
        <taxon>Arundinoideae</taxon>
        <taxon>Arundineae</taxon>
        <taxon>Arundo</taxon>
    </lineage>
</organism>
<reference evidence="1" key="2">
    <citation type="journal article" date="2015" name="Data Brief">
        <title>Shoot transcriptome of the giant reed, Arundo donax.</title>
        <authorList>
            <person name="Barrero R.A."/>
            <person name="Guerrero F.D."/>
            <person name="Moolhuijzen P."/>
            <person name="Goolsby J.A."/>
            <person name="Tidwell J."/>
            <person name="Bellgard S.E."/>
            <person name="Bellgard M.I."/>
        </authorList>
    </citation>
    <scope>NUCLEOTIDE SEQUENCE</scope>
    <source>
        <tissue evidence="1">Shoot tissue taken approximately 20 cm above the soil surface</tissue>
    </source>
</reference>
<reference evidence="1" key="1">
    <citation type="submission" date="2014-09" db="EMBL/GenBank/DDBJ databases">
        <authorList>
            <person name="Magalhaes I.L.F."/>
            <person name="Oliveira U."/>
            <person name="Santos F.R."/>
            <person name="Vidigal T.H.D.A."/>
            <person name="Brescovit A.D."/>
            <person name="Santos A.J."/>
        </authorList>
    </citation>
    <scope>NUCLEOTIDE SEQUENCE</scope>
    <source>
        <tissue evidence="1">Shoot tissue taken approximately 20 cm above the soil surface</tissue>
    </source>
</reference>
<protein>
    <submittedName>
        <fullName evidence="1">Uncharacterized protein</fullName>
    </submittedName>
</protein>
<name>A0A0A9HN56_ARUDO</name>
<dbReference type="AlphaFoldDB" id="A0A0A9HN56"/>